<dbReference type="Proteomes" id="UP000023152">
    <property type="component" value="Unassembled WGS sequence"/>
</dbReference>
<name>X6N4Y4_RETFI</name>
<evidence type="ECO:0000313" key="3">
    <source>
        <dbReference type="Proteomes" id="UP000023152"/>
    </source>
</evidence>
<dbReference type="EMBL" id="ASPP01012234">
    <property type="protein sequence ID" value="ETO20814.1"/>
    <property type="molecule type" value="Genomic_DNA"/>
</dbReference>
<dbReference type="AlphaFoldDB" id="X6N4Y4"/>
<keyword evidence="3" id="KW-1185">Reference proteome</keyword>
<dbReference type="Gene3D" id="1.20.930.10">
    <property type="entry name" value="Conserved domain common to transcription factors TFIIS, elongin A, CRSP70"/>
    <property type="match status" value="1"/>
</dbReference>
<protein>
    <recommendedName>
        <fullName evidence="1">TFIIS N-terminal domain-containing protein</fullName>
    </recommendedName>
</protein>
<sequence length="248" mass="28841">MLYGLKFFKKGTHLYVLFVLLNKYINCSNILTEKQINTEQSLHLALEIIYFLINIFWSSWNKKNWIRFYLLIETEKRIFFSKLCLFNLFLCLERGGQENPFCCVLTFDLLFSMADIDLIKNVCIFQKELQVWSFARNTSTIVNNDNNKNVVGGKQDPKTEIARIQRIVENLMNTKINYEILKTTKIGATVNGLILNRSNDLSDEWLDKIKTLIDSWKRNVLVEIKRDNSKSVSVATANSNNNMGPSKC</sequence>
<dbReference type="SUPFAM" id="SSF47676">
    <property type="entry name" value="Conserved domain common to transcription factors TFIIS, elongin A, CRSP70"/>
    <property type="match status" value="1"/>
</dbReference>
<dbReference type="Pfam" id="PF08711">
    <property type="entry name" value="Med26"/>
    <property type="match status" value="1"/>
</dbReference>
<accession>X6N4Y4</accession>
<evidence type="ECO:0000313" key="2">
    <source>
        <dbReference type="EMBL" id="ETO20814.1"/>
    </source>
</evidence>
<dbReference type="InterPro" id="IPR035441">
    <property type="entry name" value="TFIIS/LEDGF_dom_sf"/>
</dbReference>
<evidence type="ECO:0000259" key="1">
    <source>
        <dbReference type="Pfam" id="PF08711"/>
    </source>
</evidence>
<feature type="domain" description="TFIIS N-terminal" evidence="1">
    <location>
        <begin position="170"/>
        <end position="220"/>
    </location>
</feature>
<organism evidence="2 3">
    <name type="scientific">Reticulomyxa filosa</name>
    <dbReference type="NCBI Taxonomy" id="46433"/>
    <lineage>
        <taxon>Eukaryota</taxon>
        <taxon>Sar</taxon>
        <taxon>Rhizaria</taxon>
        <taxon>Retaria</taxon>
        <taxon>Foraminifera</taxon>
        <taxon>Monothalamids</taxon>
        <taxon>Reticulomyxidae</taxon>
        <taxon>Reticulomyxa</taxon>
    </lineage>
</organism>
<reference evidence="2 3" key="1">
    <citation type="journal article" date="2013" name="Curr. Biol.">
        <title>The Genome of the Foraminiferan Reticulomyxa filosa.</title>
        <authorList>
            <person name="Glockner G."/>
            <person name="Hulsmann N."/>
            <person name="Schleicher M."/>
            <person name="Noegel A.A."/>
            <person name="Eichinger L."/>
            <person name="Gallinger C."/>
            <person name="Pawlowski J."/>
            <person name="Sierra R."/>
            <person name="Euteneuer U."/>
            <person name="Pillet L."/>
            <person name="Moustafa A."/>
            <person name="Platzer M."/>
            <person name="Groth M."/>
            <person name="Szafranski K."/>
            <person name="Schliwa M."/>
        </authorList>
    </citation>
    <scope>NUCLEOTIDE SEQUENCE [LARGE SCALE GENOMIC DNA]</scope>
</reference>
<gene>
    <name evidence="2" type="ORF">RFI_16402</name>
</gene>
<proteinExistence type="predicted"/>
<comment type="caution">
    <text evidence="2">The sequence shown here is derived from an EMBL/GenBank/DDBJ whole genome shotgun (WGS) entry which is preliminary data.</text>
</comment>
<dbReference type="InterPro" id="IPR017923">
    <property type="entry name" value="TFIIS_N"/>
</dbReference>